<dbReference type="InterPro" id="IPR014966">
    <property type="entry name" value="FRG-dom"/>
</dbReference>
<evidence type="ECO:0000259" key="1">
    <source>
        <dbReference type="SMART" id="SM00901"/>
    </source>
</evidence>
<dbReference type="RefSeq" id="WP_275109342.1">
    <property type="nucleotide sequence ID" value="NZ_JAKJSC010000001.1"/>
</dbReference>
<dbReference type="Pfam" id="PF08867">
    <property type="entry name" value="FRG"/>
    <property type="match status" value="1"/>
</dbReference>
<reference evidence="2 3" key="1">
    <citation type="submission" date="2022-01" db="EMBL/GenBank/DDBJ databases">
        <title>Labilibaculum sp. nov, a marine bacterium isolated from Antarctica.</title>
        <authorList>
            <person name="Dai W."/>
        </authorList>
    </citation>
    <scope>NUCLEOTIDE SEQUENCE [LARGE SCALE GENOMIC DNA]</scope>
    <source>
        <strain evidence="2 3">DW002</strain>
    </source>
</reference>
<dbReference type="EMBL" id="JAKJSC010000001">
    <property type="protein sequence ID" value="MDE5418007.1"/>
    <property type="molecule type" value="Genomic_DNA"/>
</dbReference>
<organism evidence="2 3">
    <name type="scientific">Paralabilibaculum antarcticum</name>
    <dbReference type="NCBI Taxonomy" id="2912572"/>
    <lineage>
        <taxon>Bacteria</taxon>
        <taxon>Pseudomonadati</taxon>
        <taxon>Bacteroidota</taxon>
        <taxon>Bacteroidia</taxon>
        <taxon>Marinilabiliales</taxon>
        <taxon>Marinifilaceae</taxon>
        <taxon>Paralabilibaculum</taxon>
    </lineage>
</organism>
<name>A0ABT5VRU6_9BACT</name>
<evidence type="ECO:0000313" key="3">
    <source>
        <dbReference type="Proteomes" id="UP001528920"/>
    </source>
</evidence>
<dbReference type="Proteomes" id="UP001528920">
    <property type="component" value="Unassembled WGS sequence"/>
</dbReference>
<dbReference type="SMART" id="SM00901">
    <property type="entry name" value="FRG"/>
    <property type="match status" value="1"/>
</dbReference>
<sequence>MSTINSISEYLEIINNLDDDFIFRGQTSDWELVPKIGRNSVNELGYEDWETLEDDLLDKFIREVSLLLDKEPERKIDWLILGQHYGLPTRLLDWTSNPLKALFFACTDRFDDNGILYLLSPNGFNEDSLDGKFNFYEKGFNVFYPKLNNERIALQEGCFIIYPLPKNTSELVEINKQNFPNDIDDMKKLTVPSIYKRKLLKELNVLGINHKTMFSGVEGICRKICYEMDYPC</sequence>
<accession>A0ABT5VRU6</accession>
<keyword evidence="3" id="KW-1185">Reference proteome</keyword>
<evidence type="ECO:0000313" key="2">
    <source>
        <dbReference type="EMBL" id="MDE5418007.1"/>
    </source>
</evidence>
<comment type="caution">
    <text evidence="2">The sequence shown here is derived from an EMBL/GenBank/DDBJ whole genome shotgun (WGS) entry which is preliminary data.</text>
</comment>
<feature type="domain" description="FRG" evidence="1">
    <location>
        <begin position="17"/>
        <end position="117"/>
    </location>
</feature>
<gene>
    <name evidence="2" type="ORF">L3049_08300</name>
</gene>
<protein>
    <submittedName>
        <fullName evidence="2">FRG domain-containing protein</fullName>
    </submittedName>
</protein>
<proteinExistence type="predicted"/>